<dbReference type="FunCoup" id="A5E2Q8">
    <property type="interactions" value="1154"/>
</dbReference>
<evidence type="ECO:0000256" key="2">
    <source>
        <dbReference type="ARBA" id="ARBA00010769"/>
    </source>
</evidence>
<evidence type="ECO:0000256" key="10">
    <source>
        <dbReference type="ARBA" id="ARBA00022840"/>
    </source>
</evidence>
<keyword evidence="10" id="KW-0067">ATP-binding</keyword>
<dbReference type="GO" id="GO:0006281">
    <property type="term" value="P:DNA repair"/>
    <property type="evidence" value="ECO:0007669"/>
    <property type="project" value="UniProtKB-KW"/>
</dbReference>
<evidence type="ECO:0000313" key="24">
    <source>
        <dbReference type="EMBL" id="EDK45716.1"/>
    </source>
</evidence>
<proteinExistence type="inferred from homology"/>
<dbReference type="GO" id="GO:0051321">
    <property type="term" value="P:meiotic cell cycle"/>
    <property type="evidence" value="ECO:0007669"/>
    <property type="project" value="UniProtKB-KW"/>
</dbReference>
<feature type="region of interest" description="Disordered" evidence="20">
    <location>
        <begin position="528"/>
        <end position="576"/>
    </location>
</feature>
<dbReference type="SMART" id="SM00146">
    <property type="entry name" value="PI3Kc"/>
    <property type="match status" value="1"/>
</dbReference>
<dbReference type="PANTHER" id="PTHR11139:SF125">
    <property type="entry name" value="SERINE_THREONINE-PROTEIN KINASE MEC1"/>
    <property type="match status" value="1"/>
</dbReference>
<evidence type="ECO:0000256" key="7">
    <source>
        <dbReference type="ARBA" id="ARBA00022741"/>
    </source>
</evidence>
<evidence type="ECO:0000256" key="14">
    <source>
        <dbReference type="ARBA" id="ARBA00023254"/>
    </source>
</evidence>
<dbReference type="InterPro" id="IPR011009">
    <property type="entry name" value="Kinase-like_dom_sf"/>
</dbReference>
<evidence type="ECO:0000256" key="12">
    <source>
        <dbReference type="ARBA" id="ARBA00023204"/>
    </source>
</evidence>
<dbReference type="GO" id="GO:0005634">
    <property type="term" value="C:nucleus"/>
    <property type="evidence" value="ECO:0007669"/>
    <property type="project" value="UniProtKB-SubCell"/>
</dbReference>
<dbReference type="PROSITE" id="PS51189">
    <property type="entry name" value="FAT"/>
    <property type="match status" value="1"/>
</dbReference>
<dbReference type="PANTHER" id="PTHR11139">
    <property type="entry name" value="ATAXIA TELANGIECTASIA MUTATED ATM -RELATED"/>
    <property type="match status" value="1"/>
</dbReference>
<dbReference type="InterPro" id="IPR057564">
    <property type="entry name" value="HEAT_ATR"/>
</dbReference>
<evidence type="ECO:0000259" key="22">
    <source>
        <dbReference type="PROSITE" id="PS51189"/>
    </source>
</evidence>
<dbReference type="PROSITE" id="PS51190">
    <property type="entry name" value="FATC"/>
    <property type="match status" value="1"/>
</dbReference>
<dbReference type="GO" id="GO:0004674">
    <property type="term" value="F:protein serine/threonine kinase activity"/>
    <property type="evidence" value="ECO:0007669"/>
    <property type="project" value="UniProtKB-KW"/>
</dbReference>
<feature type="domain" description="FAT" evidence="22">
    <location>
        <begin position="1485"/>
        <end position="2026"/>
    </location>
</feature>
<keyword evidence="13" id="KW-0539">Nucleus</keyword>
<dbReference type="Gene3D" id="3.30.1010.10">
    <property type="entry name" value="Phosphatidylinositol 3-kinase Catalytic Subunit, Chain A, domain 4"/>
    <property type="match status" value="1"/>
</dbReference>
<evidence type="ECO:0000256" key="5">
    <source>
        <dbReference type="ARBA" id="ARBA00022527"/>
    </source>
</evidence>
<dbReference type="InterPro" id="IPR018936">
    <property type="entry name" value="PI3/4_kinase_CS"/>
</dbReference>
<dbReference type="InterPro" id="IPR014009">
    <property type="entry name" value="PIK_FAT"/>
</dbReference>
<dbReference type="GO" id="GO:0005694">
    <property type="term" value="C:chromosome"/>
    <property type="evidence" value="ECO:0007669"/>
    <property type="project" value="TreeGrafter"/>
</dbReference>
<evidence type="ECO:0000256" key="13">
    <source>
        <dbReference type="ARBA" id="ARBA00023242"/>
    </source>
</evidence>
<dbReference type="InterPro" id="IPR058681">
    <property type="entry name" value="HEAT_MEC1_N"/>
</dbReference>
<dbReference type="GO" id="GO:0006325">
    <property type="term" value="P:chromatin organization"/>
    <property type="evidence" value="ECO:0007669"/>
    <property type="project" value="UniProtKB-KW"/>
</dbReference>
<dbReference type="SMART" id="SM00802">
    <property type="entry name" value="UME"/>
    <property type="match status" value="1"/>
</dbReference>
<keyword evidence="7" id="KW-0547">Nucleotide-binding</keyword>
<evidence type="ECO:0000259" key="21">
    <source>
        <dbReference type="PROSITE" id="PS50290"/>
    </source>
</evidence>
<evidence type="ECO:0000256" key="8">
    <source>
        <dbReference type="ARBA" id="ARBA00022763"/>
    </source>
</evidence>
<evidence type="ECO:0000256" key="9">
    <source>
        <dbReference type="ARBA" id="ARBA00022777"/>
    </source>
</evidence>
<keyword evidence="25" id="KW-1185">Reference proteome</keyword>
<dbReference type="SUPFAM" id="SSF48371">
    <property type="entry name" value="ARM repeat"/>
    <property type="match status" value="2"/>
</dbReference>
<sequence length="2471" mass="283307">MTTTQKLSSKELSQFLLDIEKNIDDQETDFKKLILYVFLFTHNKINDFQLLNKPGDAVEMSVKLIDSIELILSKKLYLLNMPLHYNDFKLIHVPQNIMAKGEILFYEWVVSFVLHHISNLHLIHTTSGVTMLNKLKSLFFQVINLVTTRLHSFKFIKSLSTLLMTTLDTGVSRCMEYMQSDIDAGLLHFQSILYTTCHLYLVVNDYDIINKCNMTSQNHQLKLERIGRKLWFILDRASAMVSSSETMQKMAYNLKSLLLLNQADNIILMDLCHWEQVALLLNRISSSILQFFQKRDYLIPRLLQDVGLKNDNKRKPRHYDAFQHTISIVLLKIYKFCATRELVSNFVSSFEVLTQAAFDDDNNSSSNNNNNNNNNNTNNSKEETNTLKDDVNPGIIKITLRIIARRIIELNTEYKDLLGAWLVEDSPTPSFNDAELSQLKFDLEENPRSKEQALYFIIREDLEYHEANDFSDEVNYIEWIKYLKTTIKEYPEEFENELTLYTLMTALSKFPQLCLVNTRDGDINNFNEEENKFVSGPTPVPVPGPVPAPAPAPASAPASAPTSTSTSSHIPSSSCFGTVSKMRPPVKATTESVIFEEIVDQFFLSPNILDRILNEPVLACNFLIMIYNFYAAYIPDFGSCEGKELDEYNAQHDSHDSSDSNDRCNILLNRLLGILATHTNRSTRMLVTRILPLYLIRDADEADLEQIFKFIFQRIALIDFSMSSKRYLAESTIQSLIQLAMVCTGVRLCAVYFKLIDWLGEPNDQHQNYVYCGFLDISRAKNLSTYKLLSPYFPSISDLIIKKPILLDRMLQVLGMSKSYFLSRTRDYTVWKLLEYHKDPTLISQIAEASNWSVEKLLAQNLPKILASYLVRDPTNQRYVVKVLSSVCPHYKQFSTSEIFTHIGDITWNVLLEIQVDHNHAGEVKNLERIIGALEVVATNALISKKQKATNEHQNQNQNQNQERLSKLLIEEQMLLLVQKFSDVTHLLKGAKPYLERIASFQAILYLIRNHADALTSALGQLSTCLQATLEEEDLQILTLTCWHELVIRLPSARLISLIDIVISMIFQRFQTFNSEAQKISIEILKRIYSEIKDKHNRYALYYLSLPFLDYMSDYGFIKEFRNLKSPSRLTIFQEFNRRLSTSNKYVVAQALFDLFNYCEKFQVNCQRDYFKDASLTSTITLLVRTIFDTATQFQSTDPQIASDCAKVLAIIGALDANKFQFKTVQQLIVVQHNFEKSNENAQFLVDLIENYILKLFWASNDPHRQLFSAYAMQNFLTIMNLDENSLERGDSIWNKFGEIAKSTLTPLLNSKYAAQKPKTMNIRIPFLDSSMRYDTWLVGFTSYVLRRGCEAEPNEKLNARQKIFQTCAILINKERDLRLCQHLLKYAVLSHIMTLNTEVVQQIKEEFLYIMQVDLNALSSEERKTQLKLCFQAVFAVFDYLNEWTSSTRHYSNYLVSLDSTTSDLWSDRIEEVSTFLSHFHMDLMAANSVQCDSFERTIMYIEKLYRENHISNTSFIMGNFNAARTLQMMYANLNDYDTLNGILKLFSTNNVKDKLAAFEYSDNSSLAFESFKVSSASTNTATIAGSTGAVGADDQNWRGSSTKLLYALNERGAHDQVLSTLSEKANLNNLRQISSDWSILGLKSAIYAGDIDKLRSWLEVTDTVGIPDDVETSVTYELARSLLFLSNRDSNAVKGSVKSIYNSAGQSLVPSFSSNFSKNVSLMNQLHSTYDLEEVLKSQGSSDIWKIRLTNTDQDYETQMRILSTHIVALQFLGLNEKVSNMLLLESELARENGRFDVSTKAVVRAMALDNPFANVEFAKLLWTQGKQSEAIKSILETLANPPSTDSKLMARVQLQYANWLDESNHVSARQIIEEYKKAFNMDKEYEKSCYDIGKYYSKLMETSLEKSGLYEHLTVRNYLRAVSLSTRYIFEALPKLITVWLDFAKRPKKTKSAEKILLQMVGDVNASLISIPNYIWYTALTQILSRIIHDHEPSFRILATIVTNLIKEFPRHSLWYVLSHVYSTDPKRKQRVETILDVLKRSKRTKDGELIVGAQNLFSKFIEIASKQVAKSPKTKQLSLSRYFGVLDPRQPHTELVIPVQSNLQIRLPQSETTIYTSFPKSASVTFDGFDDVVNIFFSLQMPRQITIRGSDGKPYRLMIKSDDTRKDAKVVEFTTMVNRILQASSEARKRNLSVANYSVIPLSEKIGVIEFVVDVQTMKSIITEERRRRNKVVNERKIFMALELAQKFIKEKRPDENGLKMQALVELFQGILDKNEPLLHHWFVEEFSDPSSWYIARNEFTRSSAVMSIVGYLIGLGDRHCENILLFKKSGAVLHIDFDCLFEKGKSLPTPEVVPFRLTQNMVDAMGICGVDGGFRVSCEVVGKLLRSNEQSLMNILENLLYDPLLDWKINQNPQHDLSKVRKKIRGLINEDEGLAMNVHGQVDVLIQEATSIERLARMYGGWSAYV</sequence>
<dbReference type="InterPro" id="IPR016024">
    <property type="entry name" value="ARM-type_fold"/>
</dbReference>
<keyword evidence="12" id="KW-0234">DNA repair</keyword>
<reference evidence="24 25" key="1">
    <citation type="journal article" date="2009" name="Nature">
        <title>Evolution of pathogenicity and sexual reproduction in eight Candida genomes.</title>
        <authorList>
            <person name="Butler G."/>
            <person name="Rasmussen M.D."/>
            <person name="Lin M.F."/>
            <person name="Santos M.A."/>
            <person name="Sakthikumar S."/>
            <person name="Munro C.A."/>
            <person name="Rheinbay E."/>
            <person name="Grabherr M."/>
            <person name="Forche A."/>
            <person name="Reedy J.L."/>
            <person name="Agrafioti I."/>
            <person name="Arnaud M.B."/>
            <person name="Bates S."/>
            <person name="Brown A.J."/>
            <person name="Brunke S."/>
            <person name="Costanzo M.C."/>
            <person name="Fitzpatrick D.A."/>
            <person name="de Groot P.W."/>
            <person name="Harris D."/>
            <person name="Hoyer L.L."/>
            <person name="Hube B."/>
            <person name="Klis F.M."/>
            <person name="Kodira C."/>
            <person name="Lennard N."/>
            <person name="Logue M.E."/>
            <person name="Martin R."/>
            <person name="Neiman A.M."/>
            <person name="Nikolaou E."/>
            <person name="Quail M.A."/>
            <person name="Quinn J."/>
            <person name="Santos M.C."/>
            <person name="Schmitzberger F.F."/>
            <person name="Sherlock G."/>
            <person name="Shah P."/>
            <person name="Silverstein K.A."/>
            <person name="Skrzypek M.S."/>
            <person name="Soll D."/>
            <person name="Staggs R."/>
            <person name="Stansfield I."/>
            <person name="Stumpf M.P."/>
            <person name="Sudbery P.E."/>
            <person name="Srikantha T."/>
            <person name="Zeng Q."/>
            <person name="Berman J."/>
            <person name="Berriman M."/>
            <person name="Heitman J."/>
            <person name="Gow N.A."/>
            <person name="Lorenz M.C."/>
            <person name="Birren B.W."/>
            <person name="Kellis M."/>
            <person name="Cuomo C.A."/>
        </authorList>
    </citation>
    <scope>NUCLEOTIDE SEQUENCE [LARGE SCALE GENOMIC DNA]</scope>
    <source>
        <strain evidence="25">ATCC 11503 / BCRC 21390 / CBS 2605 / JCM 1781 / NBRC 1676 / NRRL YB-4239</strain>
    </source>
</reference>
<keyword evidence="5" id="KW-0723">Serine/threonine-protein kinase</keyword>
<dbReference type="Pfam" id="PF23593">
    <property type="entry name" value="HEAT_ATR"/>
    <property type="match status" value="1"/>
</dbReference>
<dbReference type="OrthoDB" id="381190at2759"/>
<dbReference type="Pfam" id="PF00454">
    <property type="entry name" value="PI3_PI4_kinase"/>
    <property type="match status" value="1"/>
</dbReference>
<dbReference type="Pfam" id="PF08064">
    <property type="entry name" value="UME"/>
    <property type="match status" value="1"/>
</dbReference>
<dbReference type="CDD" id="cd00892">
    <property type="entry name" value="PIKKc_ATR"/>
    <property type="match status" value="1"/>
</dbReference>
<feature type="compositionally biased region" description="Pro residues" evidence="20">
    <location>
        <begin position="538"/>
        <end position="554"/>
    </location>
</feature>
<dbReference type="STRING" id="379508.A5E2Q8"/>
<dbReference type="GO" id="GO:0000077">
    <property type="term" value="P:DNA damage checkpoint signaling"/>
    <property type="evidence" value="ECO:0007669"/>
    <property type="project" value="TreeGrafter"/>
</dbReference>
<evidence type="ECO:0000256" key="11">
    <source>
        <dbReference type="ARBA" id="ARBA00022853"/>
    </source>
</evidence>
<gene>
    <name evidence="24" type="ORF">LELG_03895</name>
</gene>
<dbReference type="EC" id="2.7.11.1" evidence="3"/>
<keyword evidence="9" id="KW-0418">Kinase</keyword>
<dbReference type="Pfam" id="PF02260">
    <property type="entry name" value="FATC"/>
    <property type="match status" value="1"/>
</dbReference>
<name>A5E2Q8_LODEL</name>
<keyword evidence="11" id="KW-0156">Chromatin regulator</keyword>
<dbReference type="eggNOG" id="KOG0890">
    <property type="taxonomic scope" value="Eukaryota"/>
</dbReference>
<evidence type="ECO:0000256" key="1">
    <source>
        <dbReference type="ARBA" id="ARBA00004123"/>
    </source>
</evidence>
<dbReference type="Gene3D" id="1.10.1070.11">
    <property type="entry name" value="Phosphatidylinositol 3-/4-kinase, catalytic domain"/>
    <property type="match status" value="1"/>
</dbReference>
<comment type="catalytic activity">
    <reaction evidence="18">
        <text>L-threonyl-[protein] + ATP = O-phospho-L-threonyl-[protein] + ADP + H(+)</text>
        <dbReference type="Rhea" id="RHEA:46608"/>
        <dbReference type="Rhea" id="RHEA-COMP:11060"/>
        <dbReference type="Rhea" id="RHEA-COMP:11605"/>
        <dbReference type="ChEBI" id="CHEBI:15378"/>
        <dbReference type="ChEBI" id="CHEBI:30013"/>
        <dbReference type="ChEBI" id="CHEBI:30616"/>
        <dbReference type="ChEBI" id="CHEBI:61977"/>
        <dbReference type="ChEBI" id="CHEBI:456216"/>
        <dbReference type="EC" id="2.7.11.1"/>
    </reaction>
</comment>
<evidence type="ECO:0000256" key="15">
    <source>
        <dbReference type="ARBA" id="ARBA00029679"/>
    </source>
</evidence>
<organism evidence="24 25">
    <name type="scientific">Lodderomyces elongisporus (strain ATCC 11503 / CBS 2605 / JCM 1781 / NBRC 1676 / NRRL YB-4239)</name>
    <name type="common">Yeast</name>
    <name type="synonym">Saccharomyces elongisporus</name>
    <dbReference type="NCBI Taxonomy" id="379508"/>
    <lineage>
        <taxon>Eukaryota</taxon>
        <taxon>Fungi</taxon>
        <taxon>Dikarya</taxon>
        <taxon>Ascomycota</taxon>
        <taxon>Saccharomycotina</taxon>
        <taxon>Pichiomycetes</taxon>
        <taxon>Debaryomycetaceae</taxon>
        <taxon>Candida/Lodderomyces clade</taxon>
        <taxon>Lodderomyces</taxon>
    </lineage>
</organism>
<dbReference type="InterPro" id="IPR003152">
    <property type="entry name" value="FATC_dom"/>
</dbReference>
<dbReference type="InterPro" id="IPR000403">
    <property type="entry name" value="PI3/4_kinase_cat_dom"/>
</dbReference>
<dbReference type="InterPro" id="IPR056802">
    <property type="entry name" value="ATR-like_M-HEAT"/>
</dbReference>
<comment type="subcellular location">
    <subcellularLocation>
        <location evidence="1">Nucleus</location>
    </subcellularLocation>
</comment>
<evidence type="ECO:0000256" key="20">
    <source>
        <dbReference type="SAM" id="MobiDB-lite"/>
    </source>
</evidence>
<dbReference type="Pfam" id="PF25385">
    <property type="entry name" value="HEAT_MEC1_N"/>
    <property type="match status" value="1"/>
</dbReference>
<dbReference type="SMART" id="SM01343">
    <property type="entry name" value="FATC"/>
    <property type="match status" value="1"/>
</dbReference>
<feature type="domain" description="PI3K/PI4K catalytic" evidence="21">
    <location>
        <begin position="2133"/>
        <end position="2455"/>
    </location>
</feature>
<dbReference type="PROSITE" id="PS00916">
    <property type="entry name" value="PI3_4_KINASE_2"/>
    <property type="match status" value="1"/>
</dbReference>
<evidence type="ECO:0000256" key="17">
    <source>
        <dbReference type="ARBA" id="ARBA00033001"/>
    </source>
</evidence>
<feature type="region of interest" description="Disordered" evidence="20">
    <location>
        <begin position="361"/>
        <end position="388"/>
    </location>
</feature>
<dbReference type="Pfam" id="PF25030">
    <property type="entry name" value="M-HEAT_ATR"/>
    <property type="match status" value="1"/>
</dbReference>
<comment type="similarity">
    <text evidence="2">Belongs to the PI3/PI4-kinase family. ATM subfamily.</text>
</comment>
<keyword evidence="14" id="KW-0469">Meiosis</keyword>
<dbReference type="FunFam" id="1.10.1070.11:FF:000033">
    <property type="entry name" value="Serine/threonine-protein kinase MEC1"/>
    <property type="match status" value="1"/>
</dbReference>
<dbReference type="SUPFAM" id="SSF56112">
    <property type="entry name" value="Protein kinase-like (PK-like)"/>
    <property type="match status" value="1"/>
</dbReference>
<evidence type="ECO:0000256" key="4">
    <source>
        <dbReference type="ARBA" id="ARBA00021345"/>
    </source>
</evidence>
<dbReference type="OMA" id="NWLDESN"/>
<dbReference type="PROSITE" id="PS50290">
    <property type="entry name" value="PI3_4_KINASE_3"/>
    <property type="match status" value="1"/>
</dbReference>
<dbReference type="InterPro" id="IPR036940">
    <property type="entry name" value="PI3/4_kinase_cat_sf"/>
</dbReference>
<accession>A5E2Q8</accession>
<evidence type="ECO:0000256" key="18">
    <source>
        <dbReference type="ARBA" id="ARBA00047899"/>
    </source>
</evidence>
<evidence type="ECO:0000313" key="25">
    <source>
        <dbReference type="Proteomes" id="UP000001996"/>
    </source>
</evidence>
<evidence type="ECO:0000259" key="23">
    <source>
        <dbReference type="PROSITE" id="PS51190"/>
    </source>
</evidence>
<evidence type="ECO:0000256" key="3">
    <source>
        <dbReference type="ARBA" id="ARBA00012513"/>
    </source>
</evidence>
<keyword evidence="8" id="KW-0227">DNA damage</keyword>
<dbReference type="InterPro" id="IPR050517">
    <property type="entry name" value="DDR_Repair_Kinase"/>
</dbReference>
<dbReference type="EMBL" id="CH981528">
    <property type="protein sequence ID" value="EDK45716.1"/>
    <property type="molecule type" value="Genomic_DNA"/>
</dbReference>
<evidence type="ECO:0000256" key="6">
    <source>
        <dbReference type="ARBA" id="ARBA00022679"/>
    </source>
</evidence>
<dbReference type="VEuPathDB" id="FungiDB:LELG_03895"/>
<dbReference type="Proteomes" id="UP000001996">
    <property type="component" value="Unassembled WGS sequence"/>
</dbReference>
<dbReference type="GO" id="GO:0000723">
    <property type="term" value="P:telomere maintenance"/>
    <property type="evidence" value="ECO:0007669"/>
    <property type="project" value="TreeGrafter"/>
</dbReference>
<evidence type="ECO:0000256" key="19">
    <source>
        <dbReference type="ARBA" id="ARBA00048679"/>
    </source>
</evidence>
<feature type="compositionally biased region" description="Low complexity" evidence="20">
    <location>
        <begin position="555"/>
        <end position="568"/>
    </location>
</feature>
<feature type="domain" description="FATC" evidence="23">
    <location>
        <begin position="2439"/>
        <end position="2471"/>
    </location>
</feature>
<dbReference type="HOGENOM" id="CLU_000178_4_0_1"/>
<dbReference type="GO" id="GO:0005524">
    <property type="term" value="F:ATP binding"/>
    <property type="evidence" value="ECO:0007669"/>
    <property type="project" value="UniProtKB-KW"/>
</dbReference>
<keyword evidence="6" id="KW-0808">Transferase</keyword>
<dbReference type="InParanoid" id="A5E2Q8"/>
<evidence type="ECO:0000256" key="16">
    <source>
        <dbReference type="ARBA" id="ARBA00030459"/>
    </source>
</evidence>
<comment type="catalytic activity">
    <reaction evidence="19">
        <text>L-seryl-[protein] + ATP = O-phospho-L-seryl-[protein] + ADP + H(+)</text>
        <dbReference type="Rhea" id="RHEA:17989"/>
        <dbReference type="Rhea" id="RHEA-COMP:9863"/>
        <dbReference type="Rhea" id="RHEA-COMP:11604"/>
        <dbReference type="ChEBI" id="CHEBI:15378"/>
        <dbReference type="ChEBI" id="CHEBI:29999"/>
        <dbReference type="ChEBI" id="CHEBI:30616"/>
        <dbReference type="ChEBI" id="CHEBI:83421"/>
        <dbReference type="ChEBI" id="CHEBI:456216"/>
        <dbReference type="EC" id="2.7.11.1"/>
    </reaction>
</comment>
<dbReference type="InterPro" id="IPR012993">
    <property type="entry name" value="UME"/>
</dbReference>
<feature type="compositionally biased region" description="Low complexity" evidence="20">
    <location>
        <begin position="363"/>
        <end position="379"/>
    </location>
</feature>
<protein>
    <recommendedName>
        <fullName evidence="4">Serine/threonine-protein kinase MEC1</fullName>
        <ecNumber evidence="3">2.7.11.1</ecNumber>
    </recommendedName>
    <alternativeName>
        <fullName evidence="17">ATR homolog</fullName>
    </alternativeName>
    <alternativeName>
        <fullName evidence="16">DNA-damage checkpoint kinase MEC1</fullName>
    </alternativeName>
    <alternativeName>
        <fullName evidence="15">Mitosis entry checkpoint protein 1</fullName>
    </alternativeName>
</protein>